<protein>
    <submittedName>
        <fullName evidence="1">Uncharacterized protein</fullName>
    </submittedName>
</protein>
<sequence>MEAKVVLDSDMGNTDASQPCGVSRTEFGPCEFSISKRTVGIAFDIHFIKKLTTTNNSEADSAMKQRKERMKAQIQRGIKTGHPLLSTLFKTPIIITQSGNIPNITTNLGVCSSLSLSPNPHFFVSDY</sequence>
<gene>
    <name evidence="1" type="ORF">Ahy_B04g069316</name>
</gene>
<dbReference type="AlphaFoldDB" id="A0A444ZCC2"/>
<comment type="caution">
    <text evidence="1">The sequence shown here is derived from an EMBL/GenBank/DDBJ whole genome shotgun (WGS) entry which is preliminary data.</text>
</comment>
<evidence type="ECO:0000313" key="1">
    <source>
        <dbReference type="EMBL" id="RYR11809.1"/>
    </source>
</evidence>
<dbReference type="EMBL" id="SDMP01000014">
    <property type="protein sequence ID" value="RYR11809.1"/>
    <property type="molecule type" value="Genomic_DNA"/>
</dbReference>
<keyword evidence="2" id="KW-1185">Reference proteome</keyword>
<dbReference type="Proteomes" id="UP000289738">
    <property type="component" value="Chromosome B04"/>
</dbReference>
<evidence type="ECO:0000313" key="2">
    <source>
        <dbReference type="Proteomes" id="UP000289738"/>
    </source>
</evidence>
<organism evidence="1 2">
    <name type="scientific">Arachis hypogaea</name>
    <name type="common">Peanut</name>
    <dbReference type="NCBI Taxonomy" id="3818"/>
    <lineage>
        <taxon>Eukaryota</taxon>
        <taxon>Viridiplantae</taxon>
        <taxon>Streptophyta</taxon>
        <taxon>Embryophyta</taxon>
        <taxon>Tracheophyta</taxon>
        <taxon>Spermatophyta</taxon>
        <taxon>Magnoliopsida</taxon>
        <taxon>eudicotyledons</taxon>
        <taxon>Gunneridae</taxon>
        <taxon>Pentapetalae</taxon>
        <taxon>rosids</taxon>
        <taxon>fabids</taxon>
        <taxon>Fabales</taxon>
        <taxon>Fabaceae</taxon>
        <taxon>Papilionoideae</taxon>
        <taxon>50 kb inversion clade</taxon>
        <taxon>dalbergioids sensu lato</taxon>
        <taxon>Dalbergieae</taxon>
        <taxon>Pterocarpus clade</taxon>
        <taxon>Arachis</taxon>
    </lineage>
</organism>
<accession>A0A444ZCC2</accession>
<reference evidence="1 2" key="1">
    <citation type="submission" date="2019-01" db="EMBL/GenBank/DDBJ databases">
        <title>Sequencing of cultivated peanut Arachis hypogaea provides insights into genome evolution and oil improvement.</title>
        <authorList>
            <person name="Chen X."/>
        </authorList>
    </citation>
    <scope>NUCLEOTIDE SEQUENCE [LARGE SCALE GENOMIC DNA]</scope>
    <source>
        <strain evidence="2">cv. Fuhuasheng</strain>
        <tissue evidence="1">Leaves</tissue>
    </source>
</reference>
<name>A0A444ZCC2_ARAHY</name>
<proteinExistence type="predicted"/>